<evidence type="ECO:0000259" key="1">
    <source>
        <dbReference type="Pfam" id="PF13577"/>
    </source>
</evidence>
<dbReference type="AlphaFoldDB" id="A0A382GRN9"/>
<dbReference type="SUPFAM" id="SSF54427">
    <property type="entry name" value="NTF2-like"/>
    <property type="match status" value="1"/>
</dbReference>
<reference evidence="2" key="1">
    <citation type="submission" date="2018-05" db="EMBL/GenBank/DDBJ databases">
        <authorList>
            <person name="Lanie J.A."/>
            <person name="Ng W.-L."/>
            <person name="Kazmierczak K.M."/>
            <person name="Andrzejewski T.M."/>
            <person name="Davidsen T.M."/>
            <person name="Wayne K.J."/>
            <person name="Tettelin H."/>
            <person name="Glass J.I."/>
            <person name="Rusch D."/>
            <person name="Podicherti R."/>
            <person name="Tsui H.-C.T."/>
            <person name="Winkler M.E."/>
        </authorList>
    </citation>
    <scope>NUCLEOTIDE SEQUENCE</scope>
</reference>
<evidence type="ECO:0000313" key="2">
    <source>
        <dbReference type="EMBL" id="SVB77778.1"/>
    </source>
</evidence>
<dbReference type="Gene3D" id="3.10.450.50">
    <property type="match status" value="1"/>
</dbReference>
<gene>
    <name evidence="2" type="ORF">METZ01_LOCUS230632</name>
</gene>
<feature type="domain" description="SnoaL-like" evidence="1">
    <location>
        <begin position="7"/>
        <end position="128"/>
    </location>
</feature>
<dbReference type="Pfam" id="PF13577">
    <property type="entry name" value="SnoaL_4"/>
    <property type="match status" value="1"/>
</dbReference>
<sequence length="166" mass="19623">MAYTLDQLSDLESIRDAARRYCRGVDRLDLEEMKSAYWPDATDDHGTFVGNAWEFAEYCMVGHLRWRSTAHCIYNHTIELDTDGGRAKGEIYNVSYLYQKDAEILDTWYGRYLDLYEKRDDEWRILERVCVHEHTSSRDVAPMKIDFEKFRQSHFDRPADARPIGP</sequence>
<dbReference type="InterPro" id="IPR037401">
    <property type="entry name" value="SnoaL-like"/>
</dbReference>
<dbReference type="InterPro" id="IPR032710">
    <property type="entry name" value="NTF2-like_dom_sf"/>
</dbReference>
<accession>A0A382GRN9</accession>
<organism evidence="2">
    <name type="scientific">marine metagenome</name>
    <dbReference type="NCBI Taxonomy" id="408172"/>
    <lineage>
        <taxon>unclassified sequences</taxon>
        <taxon>metagenomes</taxon>
        <taxon>ecological metagenomes</taxon>
    </lineage>
</organism>
<name>A0A382GRN9_9ZZZZ</name>
<dbReference type="EMBL" id="UINC01057040">
    <property type="protein sequence ID" value="SVB77778.1"/>
    <property type="molecule type" value="Genomic_DNA"/>
</dbReference>
<protein>
    <recommendedName>
        <fullName evidence="1">SnoaL-like domain-containing protein</fullName>
    </recommendedName>
</protein>
<proteinExistence type="predicted"/>